<dbReference type="Proteomes" id="UP000824540">
    <property type="component" value="Unassembled WGS sequence"/>
</dbReference>
<dbReference type="EMBL" id="JAFBMS010000034">
    <property type="protein sequence ID" value="KAG9341516.1"/>
    <property type="molecule type" value="Genomic_DNA"/>
</dbReference>
<proteinExistence type="predicted"/>
<feature type="compositionally biased region" description="Basic and acidic residues" evidence="1">
    <location>
        <begin position="60"/>
        <end position="71"/>
    </location>
</feature>
<evidence type="ECO:0000256" key="1">
    <source>
        <dbReference type="SAM" id="MobiDB-lite"/>
    </source>
</evidence>
<dbReference type="AlphaFoldDB" id="A0A8T2NPG3"/>
<gene>
    <name evidence="2" type="ORF">JZ751_019021</name>
</gene>
<sequence>MWQRTSGGRAAPTGRDRVRDVDHTVPSPPAAVRLRPALSPNPYGITGMPVSSVRVAVEMSKSRGETAESEQRLPSPDGSAAEEKKQGPGSLLDRKSSMVLDLEEKVQRSKRDRRNSLHRTMLLESQMKTVRGELVDTLDQLQELRNVLRRSQQNAEERKAAMEKLAAGLR</sequence>
<evidence type="ECO:0000313" key="2">
    <source>
        <dbReference type="EMBL" id="KAG9341516.1"/>
    </source>
</evidence>
<organism evidence="2 3">
    <name type="scientific">Albula glossodonta</name>
    <name type="common">roundjaw bonefish</name>
    <dbReference type="NCBI Taxonomy" id="121402"/>
    <lineage>
        <taxon>Eukaryota</taxon>
        <taxon>Metazoa</taxon>
        <taxon>Chordata</taxon>
        <taxon>Craniata</taxon>
        <taxon>Vertebrata</taxon>
        <taxon>Euteleostomi</taxon>
        <taxon>Actinopterygii</taxon>
        <taxon>Neopterygii</taxon>
        <taxon>Teleostei</taxon>
        <taxon>Albuliformes</taxon>
        <taxon>Albulidae</taxon>
        <taxon>Albula</taxon>
    </lineage>
</organism>
<feature type="region of interest" description="Disordered" evidence="1">
    <location>
        <begin position="151"/>
        <end position="170"/>
    </location>
</feature>
<feature type="region of interest" description="Disordered" evidence="1">
    <location>
        <begin position="1"/>
        <end position="97"/>
    </location>
</feature>
<feature type="compositionally biased region" description="Basic and acidic residues" evidence="1">
    <location>
        <begin position="14"/>
        <end position="23"/>
    </location>
</feature>
<evidence type="ECO:0000313" key="3">
    <source>
        <dbReference type="Proteomes" id="UP000824540"/>
    </source>
</evidence>
<dbReference type="OrthoDB" id="2160759at2759"/>
<protein>
    <submittedName>
        <fullName evidence="2">Uncharacterized protein</fullName>
    </submittedName>
</protein>
<reference evidence="2" key="1">
    <citation type="thesis" date="2021" institute="BYU ScholarsArchive" country="Provo, UT, USA">
        <title>Applications of and Algorithms for Genome Assembly and Genomic Analyses with an Emphasis on Marine Teleosts.</title>
        <authorList>
            <person name="Pickett B.D."/>
        </authorList>
    </citation>
    <scope>NUCLEOTIDE SEQUENCE</scope>
    <source>
        <strain evidence="2">HI-2016</strain>
    </source>
</reference>
<name>A0A8T2NPG3_9TELE</name>
<feature type="compositionally biased region" description="Basic and acidic residues" evidence="1">
    <location>
        <begin position="81"/>
        <end position="97"/>
    </location>
</feature>
<comment type="caution">
    <text evidence="2">The sequence shown here is derived from an EMBL/GenBank/DDBJ whole genome shotgun (WGS) entry which is preliminary data.</text>
</comment>
<accession>A0A8T2NPG3</accession>
<keyword evidence="3" id="KW-1185">Reference proteome</keyword>